<dbReference type="GeneID" id="105361825"/>
<evidence type="ECO:0000313" key="6">
    <source>
        <dbReference type="Proteomes" id="UP000695007"/>
    </source>
</evidence>
<dbReference type="RefSeq" id="XP_011497410.1">
    <property type="nucleotide sequence ID" value="XM_011499108.1"/>
</dbReference>
<organism evidence="6 7">
    <name type="scientific">Ceratosolen solmsi marchali</name>
    <dbReference type="NCBI Taxonomy" id="326594"/>
    <lineage>
        <taxon>Eukaryota</taxon>
        <taxon>Metazoa</taxon>
        <taxon>Ecdysozoa</taxon>
        <taxon>Arthropoda</taxon>
        <taxon>Hexapoda</taxon>
        <taxon>Insecta</taxon>
        <taxon>Pterygota</taxon>
        <taxon>Neoptera</taxon>
        <taxon>Endopterygota</taxon>
        <taxon>Hymenoptera</taxon>
        <taxon>Apocrita</taxon>
        <taxon>Proctotrupomorpha</taxon>
        <taxon>Chalcidoidea</taxon>
        <taxon>Agaonidae</taxon>
        <taxon>Agaoninae</taxon>
        <taxon>Ceratosolen</taxon>
    </lineage>
</organism>
<evidence type="ECO:0000256" key="4">
    <source>
        <dbReference type="ARBA" id="ARBA00023283"/>
    </source>
</evidence>
<accession>A0AAJ6YG45</accession>
<keyword evidence="2" id="KW-0964">Secreted</keyword>
<sequence length="81" mass="9193">MSWGKLRLSLLAVGICFCLILIASVDAQLNFSTGWGKRSNSVASADFNRRVGLQDTPNPRTFSTYYRRFMKIDPKRHVVNV</sequence>
<reference evidence="7" key="1">
    <citation type="submission" date="2025-08" db="UniProtKB">
        <authorList>
            <consortium name="RefSeq"/>
        </authorList>
    </citation>
    <scope>IDENTIFICATION</scope>
</reference>
<dbReference type="KEGG" id="csol:105361825"/>
<evidence type="ECO:0000313" key="7">
    <source>
        <dbReference type="RefSeq" id="XP_011497410.1"/>
    </source>
</evidence>
<keyword evidence="6" id="KW-1185">Reference proteome</keyword>
<keyword evidence="5" id="KW-0732">Signal</keyword>
<keyword evidence="4" id="KW-0873">Pyrrolidone carboxylic acid</keyword>
<evidence type="ECO:0000256" key="1">
    <source>
        <dbReference type="ARBA" id="ARBA00004613"/>
    </source>
</evidence>
<proteinExistence type="predicted"/>
<dbReference type="Proteomes" id="UP000695007">
    <property type="component" value="Unplaced"/>
</dbReference>
<evidence type="ECO:0000256" key="3">
    <source>
        <dbReference type="ARBA" id="ARBA00022815"/>
    </source>
</evidence>
<name>A0AAJ6YG45_9HYME</name>
<comment type="subcellular location">
    <subcellularLocation>
        <location evidence="1">Secreted</location>
    </subcellularLocation>
</comment>
<evidence type="ECO:0000256" key="2">
    <source>
        <dbReference type="ARBA" id="ARBA00022525"/>
    </source>
</evidence>
<feature type="signal peptide" evidence="5">
    <location>
        <begin position="1"/>
        <end position="27"/>
    </location>
</feature>
<gene>
    <name evidence="7" type="primary">LOC105361825</name>
</gene>
<feature type="chain" id="PRO_5042495035" evidence="5">
    <location>
        <begin position="28"/>
        <end position="81"/>
    </location>
</feature>
<dbReference type="PROSITE" id="PS00256">
    <property type="entry name" value="AKH"/>
    <property type="match status" value="1"/>
</dbReference>
<dbReference type="GO" id="GO:0005576">
    <property type="term" value="C:extracellular region"/>
    <property type="evidence" value="ECO:0007669"/>
    <property type="project" value="UniProtKB-SubCell"/>
</dbReference>
<evidence type="ECO:0000256" key="5">
    <source>
        <dbReference type="SAM" id="SignalP"/>
    </source>
</evidence>
<protein>
    <submittedName>
        <fullName evidence="7">Uncharacterized protein LOC105361825</fullName>
    </submittedName>
</protein>
<keyword evidence="3" id="KW-0027">Amidation</keyword>
<dbReference type="AlphaFoldDB" id="A0AAJ6YG45"/>
<dbReference type="GO" id="GO:0005179">
    <property type="term" value="F:hormone activity"/>
    <property type="evidence" value="ECO:0007669"/>
    <property type="project" value="InterPro"/>
</dbReference>
<dbReference type="InterPro" id="IPR002047">
    <property type="entry name" value="Adipokinetic_hormone_CS"/>
</dbReference>